<dbReference type="InterPro" id="IPR044810">
    <property type="entry name" value="WRKY_plant"/>
</dbReference>
<comment type="subcellular location">
    <subcellularLocation>
        <location evidence="1">Nucleus</location>
    </subcellularLocation>
</comment>
<dbReference type="Pfam" id="PF03106">
    <property type="entry name" value="WRKY"/>
    <property type="match status" value="1"/>
</dbReference>
<dbReference type="PROSITE" id="PS50811">
    <property type="entry name" value="WRKY"/>
    <property type="match status" value="1"/>
</dbReference>
<evidence type="ECO:0000256" key="6">
    <source>
        <dbReference type="ARBA" id="ARBA00060850"/>
    </source>
</evidence>
<dbReference type="SUPFAM" id="SSF118290">
    <property type="entry name" value="WRKY DNA-binding domain"/>
    <property type="match status" value="1"/>
</dbReference>
<comment type="caution">
    <text evidence="9">The sequence shown here is derived from an EMBL/GenBank/DDBJ whole genome shotgun (WGS) entry which is preliminary data.</text>
</comment>
<dbReference type="InterPro" id="IPR003657">
    <property type="entry name" value="WRKY_dom"/>
</dbReference>
<dbReference type="PANTHER" id="PTHR32096:SF146">
    <property type="entry name" value="WRKY TRANSCRIPTION FACTOR 19-RELATED"/>
    <property type="match status" value="1"/>
</dbReference>
<dbReference type="GO" id="GO:0010193">
    <property type="term" value="P:response to ozone"/>
    <property type="evidence" value="ECO:0007669"/>
    <property type="project" value="UniProtKB-ARBA"/>
</dbReference>
<dbReference type="Gene3D" id="2.20.25.80">
    <property type="entry name" value="WRKY domain"/>
    <property type="match status" value="1"/>
</dbReference>
<keyword evidence="5" id="KW-0539">Nucleus</keyword>
<evidence type="ECO:0000313" key="9">
    <source>
        <dbReference type="EMBL" id="KAJ0989320.1"/>
    </source>
</evidence>
<dbReference type="GO" id="GO:0003700">
    <property type="term" value="F:DNA-binding transcription factor activity"/>
    <property type="evidence" value="ECO:0007669"/>
    <property type="project" value="InterPro"/>
</dbReference>
<feature type="region of interest" description="Disordered" evidence="7">
    <location>
        <begin position="204"/>
        <end position="227"/>
    </location>
</feature>
<evidence type="ECO:0000256" key="5">
    <source>
        <dbReference type="ARBA" id="ARBA00023242"/>
    </source>
</evidence>
<dbReference type="GO" id="GO:0009751">
    <property type="term" value="P:response to salicylic acid"/>
    <property type="evidence" value="ECO:0007669"/>
    <property type="project" value="UniProtKB-ARBA"/>
</dbReference>
<dbReference type="GO" id="GO:0000976">
    <property type="term" value="F:transcription cis-regulatory region binding"/>
    <property type="evidence" value="ECO:0007669"/>
    <property type="project" value="TreeGrafter"/>
</dbReference>
<dbReference type="GO" id="GO:0042542">
    <property type="term" value="P:response to hydrogen peroxide"/>
    <property type="evidence" value="ECO:0007669"/>
    <property type="project" value="UniProtKB-ARBA"/>
</dbReference>
<accession>A0A9D5DER1</accession>
<evidence type="ECO:0000256" key="2">
    <source>
        <dbReference type="ARBA" id="ARBA00023015"/>
    </source>
</evidence>
<sequence>MDMCSAATWDPNLLVELLTAGEEQIRQLEANLAEQSSFEICKALAHEIESTFKKAISMAKLGESPVCSNAITATNITNPDSPRSTNGSPRSETSDRVFKDQERREMTKKRKTLPRWSNQVRVSSGAGAEAPLDDGYSWRKYGQKDILGAVYPRGYYRCTHRITKGCLATKQVQRSDMDPTIFDVIYRGEHTCFLEKPMAAAPAPASQQTTGIQQNQQQHVAGEHQQPQQQDNQLLLSFQTNLKVKTEGLNMEEHDQKSTSFSFPSTPIGSLQPRNNFFTSPARMDNYFIDSFSPAFLSPTTSESNYFSVSPCGKSNPSTAFSYHHTAESEFTEIISTVTSATNSPIVDIDFMLEPGEFDAFDPISFFP</sequence>
<dbReference type="AlphaFoldDB" id="A0A9D5DER1"/>
<feature type="region of interest" description="Disordered" evidence="7">
    <location>
        <begin position="72"/>
        <end position="111"/>
    </location>
</feature>
<evidence type="ECO:0000256" key="4">
    <source>
        <dbReference type="ARBA" id="ARBA00023163"/>
    </source>
</evidence>
<keyword evidence="10" id="KW-1185">Reference proteome</keyword>
<feature type="compositionally biased region" description="Low complexity" evidence="7">
    <location>
        <begin position="204"/>
        <end position="218"/>
    </location>
</feature>
<keyword evidence="3" id="KW-0238">DNA-binding</keyword>
<proteinExistence type="inferred from homology"/>
<dbReference type="GO" id="GO:0010150">
    <property type="term" value="P:leaf senescence"/>
    <property type="evidence" value="ECO:0007669"/>
    <property type="project" value="UniProtKB-ARBA"/>
</dbReference>
<keyword evidence="2" id="KW-0805">Transcription regulation</keyword>
<reference evidence="9" key="2">
    <citation type="journal article" date="2022" name="Hortic Res">
        <title>The genome of Dioscorea zingiberensis sheds light on the biosynthesis, origin and evolution of the medicinally important diosgenin saponins.</title>
        <authorList>
            <person name="Li Y."/>
            <person name="Tan C."/>
            <person name="Li Z."/>
            <person name="Guo J."/>
            <person name="Li S."/>
            <person name="Chen X."/>
            <person name="Wang C."/>
            <person name="Dai X."/>
            <person name="Yang H."/>
            <person name="Song W."/>
            <person name="Hou L."/>
            <person name="Xu J."/>
            <person name="Tong Z."/>
            <person name="Xu A."/>
            <person name="Yuan X."/>
            <person name="Wang W."/>
            <person name="Yang Q."/>
            <person name="Chen L."/>
            <person name="Sun Z."/>
            <person name="Wang K."/>
            <person name="Pan B."/>
            <person name="Chen J."/>
            <person name="Bao Y."/>
            <person name="Liu F."/>
            <person name="Qi X."/>
            <person name="Gang D.R."/>
            <person name="Wen J."/>
            <person name="Li J."/>
        </authorList>
    </citation>
    <scope>NUCLEOTIDE SEQUENCE</scope>
    <source>
        <strain evidence="9">Dzin_1.0</strain>
    </source>
</reference>
<evidence type="ECO:0000313" key="10">
    <source>
        <dbReference type="Proteomes" id="UP001085076"/>
    </source>
</evidence>
<dbReference type="EMBL" id="JAGGNH010000001">
    <property type="protein sequence ID" value="KAJ0989320.1"/>
    <property type="molecule type" value="Genomic_DNA"/>
</dbReference>
<dbReference type="InterPro" id="IPR036576">
    <property type="entry name" value="WRKY_dom_sf"/>
</dbReference>
<evidence type="ECO:0000256" key="3">
    <source>
        <dbReference type="ARBA" id="ARBA00023125"/>
    </source>
</evidence>
<evidence type="ECO:0000256" key="1">
    <source>
        <dbReference type="ARBA" id="ARBA00004123"/>
    </source>
</evidence>
<dbReference type="PANTHER" id="PTHR32096">
    <property type="entry name" value="WRKY TRANSCRIPTION FACTOR 30-RELATED-RELATED"/>
    <property type="match status" value="1"/>
</dbReference>
<dbReference type="FunFam" id="2.20.25.80:FF:000009">
    <property type="entry name" value="WRKY transcription factor 53"/>
    <property type="match status" value="1"/>
</dbReference>
<reference evidence="9" key="1">
    <citation type="submission" date="2021-03" db="EMBL/GenBank/DDBJ databases">
        <authorList>
            <person name="Li Z."/>
            <person name="Yang C."/>
        </authorList>
    </citation>
    <scope>NUCLEOTIDE SEQUENCE</scope>
    <source>
        <strain evidence="9">Dzin_1.0</strain>
        <tissue evidence="9">Leaf</tissue>
    </source>
</reference>
<feature type="compositionally biased region" description="Polar residues" evidence="7">
    <location>
        <begin position="72"/>
        <end position="91"/>
    </location>
</feature>
<organism evidence="9 10">
    <name type="scientific">Dioscorea zingiberensis</name>
    <dbReference type="NCBI Taxonomy" id="325984"/>
    <lineage>
        <taxon>Eukaryota</taxon>
        <taxon>Viridiplantae</taxon>
        <taxon>Streptophyta</taxon>
        <taxon>Embryophyta</taxon>
        <taxon>Tracheophyta</taxon>
        <taxon>Spermatophyta</taxon>
        <taxon>Magnoliopsida</taxon>
        <taxon>Liliopsida</taxon>
        <taxon>Dioscoreales</taxon>
        <taxon>Dioscoreaceae</taxon>
        <taxon>Dioscorea</taxon>
    </lineage>
</organism>
<name>A0A9D5DER1_9LILI</name>
<comment type="similarity">
    <text evidence="6">Belongs to the WRKY group III family.</text>
</comment>
<dbReference type="SMART" id="SM00774">
    <property type="entry name" value="WRKY"/>
    <property type="match status" value="1"/>
</dbReference>
<protein>
    <recommendedName>
        <fullName evidence="8">WRKY domain-containing protein</fullName>
    </recommendedName>
</protein>
<gene>
    <name evidence="9" type="ORF">J5N97_007676</name>
</gene>
<dbReference type="GO" id="GO:0005634">
    <property type="term" value="C:nucleus"/>
    <property type="evidence" value="ECO:0007669"/>
    <property type="project" value="UniProtKB-SubCell"/>
</dbReference>
<feature type="compositionally biased region" description="Basic and acidic residues" evidence="7">
    <location>
        <begin position="92"/>
        <end position="105"/>
    </location>
</feature>
<feature type="domain" description="WRKY" evidence="8">
    <location>
        <begin position="127"/>
        <end position="190"/>
    </location>
</feature>
<dbReference type="OrthoDB" id="1888929at2759"/>
<keyword evidence="4" id="KW-0804">Transcription</keyword>
<evidence type="ECO:0000256" key="7">
    <source>
        <dbReference type="SAM" id="MobiDB-lite"/>
    </source>
</evidence>
<dbReference type="Proteomes" id="UP001085076">
    <property type="component" value="Miscellaneous, Linkage group lg01"/>
</dbReference>
<evidence type="ECO:0000259" key="8">
    <source>
        <dbReference type="PROSITE" id="PS50811"/>
    </source>
</evidence>